<proteinExistence type="predicted"/>
<keyword evidence="2" id="KW-1185">Reference proteome</keyword>
<comment type="caution">
    <text evidence="1">The sequence shown here is derived from an EMBL/GenBank/DDBJ whole genome shotgun (WGS) entry which is preliminary data.</text>
</comment>
<evidence type="ECO:0000313" key="2">
    <source>
        <dbReference type="Proteomes" id="UP000324222"/>
    </source>
</evidence>
<organism evidence="1 2">
    <name type="scientific">Portunus trituberculatus</name>
    <name type="common">Swimming crab</name>
    <name type="synonym">Neptunus trituberculatus</name>
    <dbReference type="NCBI Taxonomy" id="210409"/>
    <lineage>
        <taxon>Eukaryota</taxon>
        <taxon>Metazoa</taxon>
        <taxon>Ecdysozoa</taxon>
        <taxon>Arthropoda</taxon>
        <taxon>Crustacea</taxon>
        <taxon>Multicrustacea</taxon>
        <taxon>Malacostraca</taxon>
        <taxon>Eumalacostraca</taxon>
        <taxon>Eucarida</taxon>
        <taxon>Decapoda</taxon>
        <taxon>Pleocyemata</taxon>
        <taxon>Brachyura</taxon>
        <taxon>Eubrachyura</taxon>
        <taxon>Portunoidea</taxon>
        <taxon>Portunidae</taxon>
        <taxon>Portuninae</taxon>
        <taxon>Portunus</taxon>
    </lineage>
</organism>
<gene>
    <name evidence="1" type="ORF">E2C01_043153</name>
</gene>
<name>A0A5B7FYS2_PORTR</name>
<evidence type="ECO:0000313" key="1">
    <source>
        <dbReference type="EMBL" id="MPC49354.1"/>
    </source>
</evidence>
<dbReference type="Proteomes" id="UP000324222">
    <property type="component" value="Unassembled WGS sequence"/>
</dbReference>
<protein>
    <submittedName>
        <fullName evidence="1">Uncharacterized protein</fullName>
    </submittedName>
</protein>
<dbReference type="EMBL" id="VSRR010008823">
    <property type="protein sequence ID" value="MPC49354.1"/>
    <property type="molecule type" value="Genomic_DNA"/>
</dbReference>
<accession>A0A5B7FYS2</accession>
<reference evidence="1 2" key="1">
    <citation type="submission" date="2019-05" db="EMBL/GenBank/DDBJ databases">
        <title>Another draft genome of Portunus trituberculatus and its Hox gene families provides insights of decapod evolution.</title>
        <authorList>
            <person name="Jeong J.-H."/>
            <person name="Song I."/>
            <person name="Kim S."/>
            <person name="Choi T."/>
            <person name="Kim D."/>
            <person name="Ryu S."/>
            <person name="Kim W."/>
        </authorList>
    </citation>
    <scope>NUCLEOTIDE SEQUENCE [LARGE SCALE GENOMIC DNA]</scope>
    <source>
        <tissue evidence="1">Muscle</tissue>
    </source>
</reference>
<dbReference type="AlphaFoldDB" id="A0A5B7FYS2"/>
<sequence>MALKVMCLTKAELCLLVVQVMEGSVVALRSNRDMGGYG</sequence>